<evidence type="ECO:0000313" key="1">
    <source>
        <dbReference type="EMBL" id="CAK9082581.1"/>
    </source>
</evidence>
<protein>
    <submittedName>
        <fullName evidence="1">Uncharacterized protein</fullName>
    </submittedName>
</protein>
<dbReference type="Proteomes" id="UP001642484">
    <property type="component" value="Unassembled WGS sequence"/>
</dbReference>
<sequence length="81" mass="9202">MPQPWLVRAVLGKDQATIVIKRLVAQRKDAGILRKTIKNCLHQEDLRPVKDPGRQHVLSVLSQPATWQDPAAPRDQYRGNL</sequence>
<accession>A0ABP0Q4E8</accession>
<comment type="caution">
    <text evidence="1">The sequence shown here is derived from an EMBL/GenBank/DDBJ whole genome shotgun (WGS) entry which is preliminary data.</text>
</comment>
<organism evidence="1 2">
    <name type="scientific">Durusdinium trenchii</name>
    <dbReference type="NCBI Taxonomy" id="1381693"/>
    <lineage>
        <taxon>Eukaryota</taxon>
        <taxon>Sar</taxon>
        <taxon>Alveolata</taxon>
        <taxon>Dinophyceae</taxon>
        <taxon>Suessiales</taxon>
        <taxon>Symbiodiniaceae</taxon>
        <taxon>Durusdinium</taxon>
    </lineage>
</organism>
<dbReference type="EMBL" id="CAXAMN010023940">
    <property type="protein sequence ID" value="CAK9082581.1"/>
    <property type="molecule type" value="Genomic_DNA"/>
</dbReference>
<gene>
    <name evidence="1" type="ORF">CCMP2556_LOCUS40330</name>
</gene>
<evidence type="ECO:0000313" key="2">
    <source>
        <dbReference type="Proteomes" id="UP001642484"/>
    </source>
</evidence>
<proteinExistence type="predicted"/>
<name>A0ABP0Q4E8_9DINO</name>
<keyword evidence="2" id="KW-1185">Reference proteome</keyword>
<reference evidence="1 2" key="1">
    <citation type="submission" date="2024-02" db="EMBL/GenBank/DDBJ databases">
        <authorList>
            <person name="Chen Y."/>
            <person name="Shah S."/>
            <person name="Dougan E. K."/>
            <person name="Thang M."/>
            <person name="Chan C."/>
        </authorList>
    </citation>
    <scope>NUCLEOTIDE SEQUENCE [LARGE SCALE GENOMIC DNA]</scope>
</reference>